<feature type="compositionally biased region" description="Polar residues" evidence="1">
    <location>
        <begin position="28"/>
        <end position="54"/>
    </location>
</feature>
<dbReference type="WBParaSite" id="HNAJ_0001373801-mRNA-1">
    <property type="protein sequence ID" value="HNAJ_0001373801-mRNA-1"/>
    <property type="gene ID" value="HNAJ_0001373801"/>
</dbReference>
<evidence type="ECO:0000313" key="6">
    <source>
        <dbReference type="WBParaSite" id="HNAJ_0001373801-mRNA-1"/>
    </source>
</evidence>
<dbReference type="EMBL" id="UZAE01012870">
    <property type="protein sequence ID" value="VDO07111.1"/>
    <property type="molecule type" value="Genomic_DNA"/>
</dbReference>
<sequence>MYRVNSGAGSRPVFQQGVRLYAHGSMPLGSTSNSDSNSTQIRENPSSSSHQPLTHLSGIVNVSKASS</sequence>
<reference evidence="2 4" key="2">
    <citation type="submission" date="2018-11" db="EMBL/GenBank/DDBJ databases">
        <authorList>
            <consortium name="Pathogen Informatics"/>
        </authorList>
    </citation>
    <scope>NUCLEOTIDE SEQUENCE [LARGE SCALE GENOMIC DNA]</scope>
</reference>
<gene>
    <name evidence="2" type="ORF">HNAJ_LOCUS10069</name>
    <name evidence="3" type="ORF">HNAJ_LOCUS13712</name>
</gene>
<dbReference type="WBParaSite" id="HNAJ_0001007401-mRNA-1">
    <property type="protein sequence ID" value="HNAJ_0001007401-mRNA-1"/>
    <property type="gene ID" value="HNAJ_0001007401"/>
</dbReference>
<evidence type="ECO:0000313" key="4">
    <source>
        <dbReference type="Proteomes" id="UP000278807"/>
    </source>
</evidence>
<feature type="region of interest" description="Disordered" evidence="1">
    <location>
        <begin position="24"/>
        <end position="67"/>
    </location>
</feature>
<dbReference type="AlphaFoldDB" id="A0A0R3U0T9"/>
<dbReference type="EMBL" id="UZAE01015936">
    <property type="protein sequence ID" value="VDO16812.1"/>
    <property type="molecule type" value="Genomic_DNA"/>
</dbReference>
<evidence type="ECO:0000256" key="1">
    <source>
        <dbReference type="SAM" id="MobiDB-lite"/>
    </source>
</evidence>
<protein>
    <submittedName>
        <fullName evidence="2 5">Uncharacterized protein</fullName>
    </submittedName>
</protein>
<accession>A0A0R3U0T9</accession>
<dbReference type="OrthoDB" id="6299731at2759"/>
<proteinExistence type="predicted"/>
<evidence type="ECO:0000313" key="5">
    <source>
        <dbReference type="WBParaSite" id="HNAJ_0001007401-mRNA-1"/>
    </source>
</evidence>
<reference evidence="5 6" key="1">
    <citation type="submission" date="2017-02" db="UniProtKB">
        <authorList>
            <consortium name="WormBaseParasite"/>
        </authorList>
    </citation>
    <scope>IDENTIFICATION</scope>
</reference>
<dbReference type="Proteomes" id="UP000278807">
    <property type="component" value="Unassembled WGS sequence"/>
</dbReference>
<name>A0A0R3U0T9_RODNA</name>
<evidence type="ECO:0000313" key="2">
    <source>
        <dbReference type="EMBL" id="VDO07111.1"/>
    </source>
</evidence>
<evidence type="ECO:0000313" key="3">
    <source>
        <dbReference type="EMBL" id="VDO16812.1"/>
    </source>
</evidence>
<organism evidence="6">
    <name type="scientific">Rodentolepis nana</name>
    <name type="common">Dwarf tapeworm</name>
    <name type="synonym">Hymenolepis nana</name>
    <dbReference type="NCBI Taxonomy" id="102285"/>
    <lineage>
        <taxon>Eukaryota</taxon>
        <taxon>Metazoa</taxon>
        <taxon>Spiralia</taxon>
        <taxon>Lophotrochozoa</taxon>
        <taxon>Platyhelminthes</taxon>
        <taxon>Cestoda</taxon>
        <taxon>Eucestoda</taxon>
        <taxon>Cyclophyllidea</taxon>
        <taxon>Hymenolepididae</taxon>
        <taxon>Rodentolepis</taxon>
    </lineage>
</organism>
<keyword evidence="4" id="KW-1185">Reference proteome</keyword>